<name>I7ML58_TETTS</name>
<dbReference type="AlphaFoldDB" id="I7ML58"/>
<dbReference type="GeneID" id="7823786"/>
<accession>I7ML58</accession>
<dbReference type="EMBL" id="GG662605">
    <property type="protein sequence ID" value="EAS01216.2"/>
    <property type="molecule type" value="Genomic_DNA"/>
</dbReference>
<dbReference type="RefSeq" id="XP_001021461.2">
    <property type="nucleotide sequence ID" value="XM_001021461.2"/>
</dbReference>
<reference evidence="2" key="1">
    <citation type="journal article" date="2006" name="PLoS Biol.">
        <title>Macronuclear genome sequence of the ciliate Tetrahymena thermophila, a model eukaryote.</title>
        <authorList>
            <person name="Eisen J.A."/>
            <person name="Coyne R.S."/>
            <person name="Wu M."/>
            <person name="Wu D."/>
            <person name="Thiagarajan M."/>
            <person name="Wortman J.R."/>
            <person name="Badger J.H."/>
            <person name="Ren Q."/>
            <person name="Amedeo P."/>
            <person name="Jones K.M."/>
            <person name="Tallon L.J."/>
            <person name="Delcher A.L."/>
            <person name="Salzberg S.L."/>
            <person name="Silva J.C."/>
            <person name="Haas B.J."/>
            <person name="Majoros W.H."/>
            <person name="Farzad M."/>
            <person name="Carlton J.M."/>
            <person name="Smith R.K. Jr."/>
            <person name="Garg J."/>
            <person name="Pearlman R.E."/>
            <person name="Karrer K.M."/>
            <person name="Sun L."/>
            <person name="Manning G."/>
            <person name="Elde N.C."/>
            <person name="Turkewitz A.P."/>
            <person name="Asai D.J."/>
            <person name="Wilkes D.E."/>
            <person name="Wang Y."/>
            <person name="Cai H."/>
            <person name="Collins K."/>
            <person name="Stewart B.A."/>
            <person name="Lee S.R."/>
            <person name="Wilamowska K."/>
            <person name="Weinberg Z."/>
            <person name="Ruzzo W.L."/>
            <person name="Wloga D."/>
            <person name="Gaertig J."/>
            <person name="Frankel J."/>
            <person name="Tsao C.-C."/>
            <person name="Gorovsky M.A."/>
            <person name="Keeling P.J."/>
            <person name="Waller R.F."/>
            <person name="Patron N.J."/>
            <person name="Cherry J.M."/>
            <person name="Stover N.A."/>
            <person name="Krieger C.J."/>
            <person name="del Toro C."/>
            <person name="Ryder H.F."/>
            <person name="Williamson S.C."/>
            <person name="Barbeau R.A."/>
            <person name="Hamilton E.P."/>
            <person name="Orias E."/>
        </authorList>
    </citation>
    <scope>NUCLEOTIDE SEQUENCE [LARGE SCALE GENOMIC DNA]</scope>
    <source>
        <strain evidence="2">SB210</strain>
    </source>
</reference>
<evidence type="ECO:0000313" key="2">
    <source>
        <dbReference type="Proteomes" id="UP000009168"/>
    </source>
</evidence>
<keyword evidence="2" id="KW-1185">Reference proteome</keyword>
<protein>
    <submittedName>
        <fullName evidence="1">Uncharacterized protein</fullName>
    </submittedName>
</protein>
<dbReference type="OrthoDB" id="312946at2759"/>
<evidence type="ECO:0000313" key="1">
    <source>
        <dbReference type="EMBL" id="EAS01216.2"/>
    </source>
</evidence>
<dbReference type="KEGG" id="tet:TTHERM_00318790"/>
<proteinExistence type="predicted"/>
<gene>
    <name evidence="1" type="ORF">TTHERM_00318790</name>
</gene>
<dbReference type="InParanoid" id="I7ML58"/>
<sequence>MANKNSLIFDSMMEEKMNHHSGQKSNLHSQFDLNYSQIDQKNSHYININQSNPVQLDKKQKHVQKEYYNYLENTGIKPAFEIVFNEIVGNNIKEDQVFQYAANRLREIGQKLKEVEQL</sequence>
<organism evidence="1 2">
    <name type="scientific">Tetrahymena thermophila (strain SB210)</name>
    <dbReference type="NCBI Taxonomy" id="312017"/>
    <lineage>
        <taxon>Eukaryota</taxon>
        <taxon>Sar</taxon>
        <taxon>Alveolata</taxon>
        <taxon>Ciliophora</taxon>
        <taxon>Intramacronucleata</taxon>
        <taxon>Oligohymenophorea</taxon>
        <taxon>Hymenostomatida</taxon>
        <taxon>Tetrahymenina</taxon>
        <taxon>Tetrahymenidae</taxon>
        <taxon>Tetrahymena</taxon>
    </lineage>
</organism>
<dbReference type="Proteomes" id="UP000009168">
    <property type="component" value="Unassembled WGS sequence"/>
</dbReference>